<dbReference type="PANTHER" id="PTHR43054:SF1">
    <property type="entry name" value="SCYLLO-INOSITOL 2-DEHYDROGENASE (NADP(+)) IOLU"/>
    <property type="match status" value="1"/>
</dbReference>
<dbReference type="Gene3D" id="3.40.50.720">
    <property type="entry name" value="NAD(P)-binding Rossmann-like Domain"/>
    <property type="match status" value="1"/>
</dbReference>
<dbReference type="SUPFAM" id="SSF51735">
    <property type="entry name" value="NAD(P)-binding Rossmann-fold domains"/>
    <property type="match status" value="1"/>
</dbReference>
<dbReference type="InterPro" id="IPR036291">
    <property type="entry name" value="NAD(P)-bd_dom_sf"/>
</dbReference>
<dbReference type="EMBL" id="BMIR01000001">
    <property type="protein sequence ID" value="GGE29497.1"/>
    <property type="molecule type" value="Genomic_DNA"/>
</dbReference>
<dbReference type="GO" id="GO:0000166">
    <property type="term" value="F:nucleotide binding"/>
    <property type="evidence" value="ECO:0007669"/>
    <property type="project" value="InterPro"/>
</dbReference>
<evidence type="ECO:0000259" key="1">
    <source>
        <dbReference type="Pfam" id="PF01408"/>
    </source>
</evidence>
<reference evidence="3" key="2">
    <citation type="submission" date="2020-09" db="EMBL/GenBank/DDBJ databases">
        <authorList>
            <person name="Sun Q."/>
            <person name="Zhou Y."/>
        </authorList>
    </citation>
    <scope>NUCLEOTIDE SEQUENCE</scope>
    <source>
        <strain evidence="3">CGMCC 1.15371</strain>
    </source>
</reference>
<evidence type="ECO:0000313" key="3">
    <source>
        <dbReference type="EMBL" id="GGE29497.1"/>
    </source>
</evidence>
<feature type="domain" description="GFO/IDH/MocA-like oxidoreductase" evidence="2">
    <location>
        <begin position="138"/>
        <end position="247"/>
    </location>
</feature>
<evidence type="ECO:0000259" key="2">
    <source>
        <dbReference type="Pfam" id="PF22725"/>
    </source>
</evidence>
<dbReference type="Pfam" id="PF01408">
    <property type="entry name" value="GFO_IDH_MocA"/>
    <property type="match status" value="1"/>
</dbReference>
<keyword evidence="4" id="KW-1185">Reference proteome</keyword>
<sequence length="331" mass="36887">MVRFGVIGTNWITDRFLNHSTSLEDFSLTAVYSRTGEKARAFADKYGVENVYTNLNEMAESDTLDAVYIASPNALHAEQAMLFMRHGKHVLCEKPFASNVAEVDAMVKTAKANHVLLMEAMKTTLLPAFEKIKDNIHKIGPVRRYVASFCQYSSRYDAYKEGALPNAFNPTFSNGSLMDLGVYCIYPMVVLFGEPKAIQAMGTLLDSGVDGQGSLLAQYDGMEAIIMHSKITDSYASSEIQGEDGSIIINHISSPTFVKIKYRNGSEDILYQEESEDRSMYYEAAAFIQLLKEGKQESPVNSFEHSRCVAQIIETARRQIGIVYPSDAWTP</sequence>
<dbReference type="Gene3D" id="3.30.360.10">
    <property type="entry name" value="Dihydrodipicolinate Reductase, domain 2"/>
    <property type="match status" value="1"/>
</dbReference>
<dbReference type="PANTHER" id="PTHR43054">
    <property type="match status" value="1"/>
</dbReference>
<evidence type="ECO:0000313" key="4">
    <source>
        <dbReference type="Proteomes" id="UP000628775"/>
    </source>
</evidence>
<accession>A0A8J2YFL5</accession>
<dbReference type="RefSeq" id="WP_188688532.1">
    <property type="nucleotide sequence ID" value="NZ_BMIR01000001.1"/>
</dbReference>
<protein>
    <submittedName>
        <fullName evidence="3">Putative oxidoreductase YulF</fullName>
    </submittedName>
</protein>
<name>A0A8J2YFL5_9BACL</name>
<dbReference type="InterPro" id="IPR000683">
    <property type="entry name" value="Gfo/Idh/MocA-like_OxRdtase_N"/>
</dbReference>
<dbReference type="SUPFAM" id="SSF55347">
    <property type="entry name" value="Glyceraldehyde-3-phosphate dehydrogenase-like, C-terminal domain"/>
    <property type="match status" value="1"/>
</dbReference>
<gene>
    <name evidence="3" type="primary">yulF</name>
    <name evidence="3" type="ORF">GCM10011391_05040</name>
</gene>
<organism evidence="3 4">
    <name type="scientific">Pullulanibacillus camelliae</name>
    <dbReference type="NCBI Taxonomy" id="1707096"/>
    <lineage>
        <taxon>Bacteria</taxon>
        <taxon>Bacillati</taxon>
        <taxon>Bacillota</taxon>
        <taxon>Bacilli</taxon>
        <taxon>Bacillales</taxon>
        <taxon>Sporolactobacillaceae</taxon>
        <taxon>Pullulanibacillus</taxon>
    </lineage>
</organism>
<feature type="domain" description="Gfo/Idh/MocA-like oxidoreductase N-terminal" evidence="1">
    <location>
        <begin position="2"/>
        <end position="119"/>
    </location>
</feature>
<dbReference type="AlphaFoldDB" id="A0A8J2YFL5"/>
<dbReference type="Proteomes" id="UP000628775">
    <property type="component" value="Unassembled WGS sequence"/>
</dbReference>
<reference evidence="3" key="1">
    <citation type="journal article" date="2014" name="Int. J. Syst. Evol. Microbiol.">
        <title>Complete genome sequence of Corynebacterium casei LMG S-19264T (=DSM 44701T), isolated from a smear-ripened cheese.</title>
        <authorList>
            <consortium name="US DOE Joint Genome Institute (JGI-PGF)"/>
            <person name="Walter F."/>
            <person name="Albersmeier A."/>
            <person name="Kalinowski J."/>
            <person name="Ruckert C."/>
        </authorList>
    </citation>
    <scope>NUCLEOTIDE SEQUENCE</scope>
    <source>
        <strain evidence="3">CGMCC 1.15371</strain>
    </source>
</reference>
<comment type="caution">
    <text evidence="3">The sequence shown here is derived from an EMBL/GenBank/DDBJ whole genome shotgun (WGS) entry which is preliminary data.</text>
</comment>
<proteinExistence type="predicted"/>
<dbReference type="InterPro" id="IPR055170">
    <property type="entry name" value="GFO_IDH_MocA-like_dom"/>
</dbReference>
<dbReference type="Pfam" id="PF22725">
    <property type="entry name" value="GFO_IDH_MocA_C3"/>
    <property type="match status" value="1"/>
</dbReference>